<dbReference type="PANTHER" id="PTHR45790">
    <property type="entry name" value="SIROHEME SYNTHASE-RELATED"/>
    <property type="match status" value="1"/>
</dbReference>
<evidence type="ECO:0000256" key="3">
    <source>
        <dbReference type="ARBA" id="ARBA00018323"/>
    </source>
</evidence>
<evidence type="ECO:0000313" key="11">
    <source>
        <dbReference type="EMBL" id="CCC03573.1"/>
    </source>
</evidence>
<dbReference type="RefSeq" id="WP_003675134.1">
    <property type="nucleotide sequence ID" value="NZ_JBKZCI010000007.1"/>
</dbReference>
<protein>
    <recommendedName>
        <fullName evidence="3">Uroporphyrinogen-III C-methyltransferase</fullName>
        <ecNumber evidence="2">2.1.1.107</ecNumber>
    </recommendedName>
    <alternativeName>
        <fullName evidence="8">Uroporphyrinogen III methylase</fullName>
    </alternativeName>
</protein>
<evidence type="ECO:0000256" key="9">
    <source>
        <dbReference type="RuleBase" id="RU003960"/>
    </source>
</evidence>
<dbReference type="InterPro" id="IPR006366">
    <property type="entry name" value="CobA/CysG_C"/>
</dbReference>
<evidence type="ECO:0000256" key="6">
    <source>
        <dbReference type="ARBA" id="ARBA00022691"/>
    </source>
</evidence>
<proteinExistence type="inferred from homology"/>
<dbReference type="Gene3D" id="3.40.50.10090">
    <property type="match status" value="1"/>
</dbReference>
<dbReference type="InterPro" id="IPR035996">
    <property type="entry name" value="4pyrrol_Methylase_sf"/>
</dbReference>
<evidence type="ECO:0000256" key="2">
    <source>
        <dbReference type="ARBA" id="ARBA00012162"/>
    </source>
</evidence>
<dbReference type="AlphaFoldDB" id="A0A0S4NN78"/>
<dbReference type="PROSITE" id="PS00840">
    <property type="entry name" value="SUMT_2"/>
    <property type="match status" value="1"/>
</dbReference>
<dbReference type="Gene3D" id="3.30.950.10">
    <property type="entry name" value="Methyltransferase, Cobalt-precorrin-4 Transmethylase, Domain 2"/>
    <property type="match status" value="1"/>
</dbReference>
<dbReference type="HOGENOM" id="CLU_011276_6_7_9"/>
<evidence type="ECO:0000256" key="5">
    <source>
        <dbReference type="ARBA" id="ARBA00022679"/>
    </source>
</evidence>
<dbReference type="FunFam" id="3.40.1010.10:FF:000001">
    <property type="entry name" value="Siroheme synthase"/>
    <property type="match status" value="1"/>
</dbReference>
<dbReference type="InterPro" id="IPR000878">
    <property type="entry name" value="4pyrrol_Mease"/>
</dbReference>
<dbReference type="FunFam" id="3.30.950.10:FF:000001">
    <property type="entry name" value="Siroheme synthase"/>
    <property type="match status" value="1"/>
</dbReference>
<keyword evidence="4 9" id="KW-0489">Methyltransferase</keyword>
<dbReference type="NCBIfam" id="NF004790">
    <property type="entry name" value="PRK06136.1"/>
    <property type="match status" value="1"/>
</dbReference>
<evidence type="ECO:0000256" key="8">
    <source>
        <dbReference type="ARBA" id="ARBA00079776"/>
    </source>
</evidence>
<reference evidence="11" key="2">
    <citation type="submission" date="2011-05" db="EMBL/GenBank/DDBJ databases">
        <authorList>
            <person name="Davey R."/>
        </authorList>
    </citation>
    <scope>NUCLEOTIDE SEQUENCE</scope>
    <source>
        <strain evidence="11">ATCC 53608</strain>
    </source>
</reference>
<comment type="similarity">
    <text evidence="1 9">Belongs to the precorrin methyltransferase family.</text>
</comment>
<dbReference type="InterPro" id="IPR050161">
    <property type="entry name" value="Siro_Cobalamin_biosynth"/>
</dbReference>
<dbReference type="InterPro" id="IPR014777">
    <property type="entry name" value="4pyrrole_Mease_sub1"/>
</dbReference>
<evidence type="ECO:0000256" key="4">
    <source>
        <dbReference type="ARBA" id="ARBA00022603"/>
    </source>
</evidence>
<dbReference type="GO" id="GO:0004852">
    <property type="term" value="F:uroporphyrinogen-III synthase activity"/>
    <property type="evidence" value="ECO:0007669"/>
    <property type="project" value="InterPro"/>
</dbReference>
<organism evidence="11">
    <name type="scientific">Limosilactobacillus reuteri subsp. suis (strain ATCC 53608 / LMG 31752 / 1063)</name>
    <name type="common">Lactobacillus reuteri</name>
    <dbReference type="NCBI Taxonomy" id="927703"/>
    <lineage>
        <taxon>Bacteria</taxon>
        <taxon>Bacillati</taxon>
        <taxon>Bacillota</taxon>
        <taxon>Bacilli</taxon>
        <taxon>Lactobacillales</taxon>
        <taxon>Lactobacillaceae</taxon>
        <taxon>Limosilactobacillus</taxon>
    </lineage>
</organism>
<accession>A0A0S4NN78</accession>
<evidence type="ECO:0000256" key="7">
    <source>
        <dbReference type="ARBA" id="ARBA00023244"/>
    </source>
</evidence>
<dbReference type="Pfam" id="PF00590">
    <property type="entry name" value="TP_methylase"/>
    <property type="match status" value="1"/>
</dbReference>
<dbReference type="EMBL" id="FR854363">
    <property type="protein sequence ID" value="CCC03573.1"/>
    <property type="molecule type" value="Genomic_DNA"/>
</dbReference>
<dbReference type="EC" id="2.1.1.107" evidence="2"/>
<name>A0A0S4NN78_LIMR5</name>
<sequence length="464" mass="51021">MSGRVTLLGAGPGNPELLTLIGKRRLGEADVVLYDRLIDPSLLSFTNDDAALVDVGKMPLRHKVKQSQINEMLVDYANSGKKVVRLKAGDPYVFGRGGEEAQILQQQGINFEIIPGITSAIAGLAAAGIPITHRDFASSFHVITGHHKKDGQQLDWENIANQEGTIVFLMGMAQLPNICHQLIAHGKAMETPVAIIQWATQWRQKMVSGNLSNIVELVNKNGLSSPALIVVGNVVKLSKQLNVAKPLAGIHVLVPYSKRQRLFNCLEDLGATADFYQRSIVESVPAKLPVLDSYSSILFDDYLAYKEFIKLLTASKKDIRALVGKKILAGNQSVAKHLATQGLLVDEVVTTTKLSDDVLEVGGQNSSYSHKEFLSLYQRKEQTHELPFDLAEFNAVIFPSTASLRDFKSTLNEEQFKQLKDLTAFVMGQSIYDLATQNGFKKVINCQPNIKATIEQVKEELASE</sequence>
<feature type="domain" description="Tetrapyrrole methylase" evidence="10">
    <location>
        <begin position="5"/>
        <end position="214"/>
    </location>
</feature>
<dbReference type="SUPFAM" id="SSF69618">
    <property type="entry name" value="HemD-like"/>
    <property type="match status" value="1"/>
</dbReference>
<keyword evidence="6" id="KW-0949">S-adenosyl-L-methionine</keyword>
<dbReference type="GO" id="GO:0019354">
    <property type="term" value="P:siroheme biosynthetic process"/>
    <property type="evidence" value="ECO:0007669"/>
    <property type="project" value="InterPro"/>
</dbReference>
<evidence type="ECO:0000256" key="1">
    <source>
        <dbReference type="ARBA" id="ARBA00005879"/>
    </source>
</evidence>
<dbReference type="CDD" id="cd11642">
    <property type="entry name" value="SUMT"/>
    <property type="match status" value="1"/>
</dbReference>
<dbReference type="NCBIfam" id="TIGR01469">
    <property type="entry name" value="cobA_cysG_Cterm"/>
    <property type="match status" value="1"/>
</dbReference>
<evidence type="ECO:0000259" key="10">
    <source>
        <dbReference type="Pfam" id="PF00590"/>
    </source>
</evidence>
<reference evidence="11" key="1">
    <citation type="journal article" date="2011" name="J. Bacteriol.">
        <title>Genome sequence of the vertebrate gut symbiont Lactobacillus reuteri ATCC 53608.</title>
        <authorList>
            <person name="Heavens D."/>
            <person name="Tailford L.E."/>
            <person name="Crossman L."/>
            <person name="Jeffers F."/>
            <person name="Mackenzie D.A."/>
            <person name="Caccamo M."/>
            <person name="Juge N."/>
        </authorList>
    </citation>
    <scope>NUCLEOTIDE SEQUENCE [LARGE SCALE GENOMIC DNA]</scope>
    <source>
        <strain evidence="11">ATCC 53608</strain>
    </source>
</reference>
<dbReference type="PANTHER" id="PTHR45790:SF3">
    <property type="entry name" value="S-ADENOSYL-L-METHIONINE-DEPENDENT UROPORPHYRINOGEN III METHYLTRANSFERASE, CHLOROPLASTIC"/>
    <property type="match status" value="1"/>
</dbReference>
<keyword evidence="5 9" id="KW-0808">Transferase</keyword>
<accession>F8KDA5</accession>
<dbReference type="InterPro" id="IPR014776">
    <property type="entry name" value="4pyrrole_Mease_sub2"/>
</dbReference>
<dbReference type="InterPro" id="IPR036108">
    <property type="entry name" value="4pyrrol_syn_uPrphyn_synt_sf"/>
</dbReference>
<gene>
    <name evidence="11" type="ORF">LRATCC53608_0821</name>
</gene>
<dbReference type="InterPro" id="IPR003043">
    <property type="entry name" value="Uropor_MeTrfase_CS"/>
</dbReference>
<keyword evidence="7" id="KW-0627">Porphyrin biosynthesis</keyword>
<dbReference type="SUPFAM" id="SSF53790">
    <property type="entry name" value="Tetrapyrrole methylase"/>
    <property type="match status" value="1"/>
</dbReference>
<dbReference type="Gene3D" id="3.40.1010.10">
    <property type="entry name" value="Cobalt-precorrin-4 Transmethylase, Domain 1"/>
    <property type="match status" value="1"/>
</dbReference>
<dbReference type="GO" id="GO:0004851">
    <property type="term" value="F:uroporphyrin-III C-methyltransferase activity"/>
    <property type="evidence" value="ECO:0007669"/>
    <property type="project" value="UniProtKB-EC"/>
</dbReference>
<dbReference type="GO" id="GO:0032259">
    <property type="term" value="P:methylation"/>
    <property type="evidence" value="ECO:0007669"/>
    <property type="project" value="UniProtKB-KW"/>
</dbReference>